<comment type="caution">
    <text evidence="1">The sequence shown here is derived from an EMBL/GenBank/DDBJ whole genome shotgun (WGS) entry which is preliminary data.</text>
</comment>
<protein>
    <submittedName>
        <fullName evidence="1">Uncharacterized protein</fullName>
    </submittedName>
</protein>
<proteinExistence type="predicted"/>
<reference evidence="1" key="1">
    <citation type="submission" date="2022-06" db="EMBL/GenBank/DDBJ databases">
        <title>Amycolatopsis iheyaensis sp. nov., a new species of the genus Amycolatopsis isolated from soil in Iheya island, Japan.</title>
        <authorList>
            <person name="Ngamcharungchit C."/>
            <person name="Kanto H."/>
            <person name="Take A."/>
            <person name="Intra B."/>
            <person name="Matsumoto A."/>
            <person name="Panbangred W."/>
            <person name="Inahashi Y."/>
        </authorList>
    </citation>
    <scope>NUCLEOTIDE SEQUENCE</scope>
    <source>
        <strain evidence="1">OK19-0408</strain>
    </source>
</reference>
<dbReference type="Proteomes" id="UP001144096">
    <property type="component" value="Unassembled WGS sequence"/>
</dbReference>
<dbReference type="EMBL" id="JAMXQV010000007">
    <property type="protein sequence ID" value="MCR6484097.1"/>
    <property type="molecule type" value="Genomic_DNA"/>
</dbReference>
<dbReference type="RefSeq" id="WP_257920732.1">
    <property type="nucleotide sequence ID" value="NZ_JAMXQV010000007.1"/>
</dbReference>
<evidence type="ECO:0000313" key="2">
    <source>
        <dbReference type="Proteomes" id="UP001144096"/>
    </source>
</evidence>
<dbReference type="AlphaFoldDB" id="A0A9X2NBM8"/>
<organism evidence="1 2">
    <name type="scientific">Amycolatopsis iheyensis</name>
    <dbReference type="NCBI Taxonomy" id="2945988"/>
    <lineage>
        <taxon>Bacteria</taxon>
        <taxon>Bacillati</taxon>
        <taxon>Actinomycetota</taxon>
        <taxon>Actinomycetes</taxon>
        <taxon>Pseudonocardiales</taxon>
        <taxon>Pseudonocardiaceae</taxon>
        <taxon>Amycolatopsis</taxon>
    </lineage>
</organism>
<evidence type="ECO:0000313" key="1">
    <source>
        <dbReference type="EMBL" id="MCR6484097.1"/>
    </source>
</evidence>
<gene>
    <name evidence="1" type="ORF">M8542_14845</name>
</gene>
<accession>A0A9X2NBM8</accession>
<name>A0A9X2NBM8_9PSEU</name>
<sequence>MPQKYGIPERATLLVLMLNGGEMANAVLRKDHGVDLSPAGRAKLNKAELLETTKVSNRLFHKITPAGKDWCEQMVADIETPPRSSGLVRILFDVLRLYVRNARERKVRLVDVLGPSEPPVEPVELEDLIRRVYQELSSRPQEWIRLARLRPELNGAGKEEVDQTLLRMVKTELVHLSPDSDRKGLTDADHAAAIRIGKEDKHLVLIEES</sequence>
<keyword evidence="2" id="KW-1185">Reference proteome</keyword>